<reference evidence="1 2" key="1">
    <citation type="journal article" date="2012" name="Int. J. Syst. Evol. Microbiol.">
        <title>Characterization of Tetragenococcus strains from sugar thick juice reveals a novel species, Tetragenococcus osmophilus sp. nov., and divides Tetragenococcus halophilus into two subspecies, T. halophilus subsp. halophilus subsp. nov. and T. halophilus subsp. flandriensis subsp. nov.</title>
        <authorList>
            <person name="Juste A."/>
            <person name="Van Trappen S."/>
            <person name="Verreth C."/>
            <person name="Cleenwerck I."/>
            <person name="De Vos P."/>
            <person name="Lievens B."/>
            <person name="Willems K.A."/>
        </authorList>
    </citation>
    <scope>NUCLEOTIDE SEQUENCE [LARGE SCALE GENOMIC DNA]</scope>
    <source>
        <strain evidence="1 2">LMG 26042</strain>
    </source>
</reference>
<gene>
    <name evidence="1" type="ORF">C7H83_09210</name>
</gene>
<organism evidence="1 2">
    <name type="scientific">Tetragenococcus halophilus</name>
    <name type="common">Pediococcus halophilus</name>
    <dbReference type="NCBI Taxonomy" id="51669"/>
    <lineage>
        <taxon>Bacteria</taxon>
        <taxon>Bacillati</taxon>
        <taxon>Bacillota</taxon>
        <taxon>Bacilli</taxon>
        <taxon>Lactobacillales</taxon>
        <taxon>Enterococcaceae</taxon>
        <taxon>Tetragenococcus</taxon>
    </lineage>
</organism>
<proteinExistence type="predicted"/>
<dbReference type="AlphaFoldDB" id="A0A3G5FJU7"/>
<evidence type="ECO:0000313" key="1">
    <source>
        <dbReference type="EMBL" id="AYW50626.1"/>
    </source>
</evidence>
<evidence type="ECO:0008006" key="3">
    <source>
        <dbReference type="Google" id="ProtNLM"/>
    </source>
</evidence>
<accession>A0A3G5FJU7</accession>
<name>A0A3G5FJU7_TETHA</name>
<sequence>MSLTYYLRQERKDIPMEKLTLYIEQNEFIIHTEKTDLSNLRVCLGDQSKFFKKLTATTWSISAEQLLLLCAKENRTRLFIYYTDNRQEIDGTKFDVEFGQSLTLTNDKSIFYAYISLNNKIRMSINQKPSARSYYLSNEPVTINTVNNNIEFTLSIQSKFAPLLKANLLLLNRQEGHTLEIIDTQIDSVRIQPNVYQNNCVFHISPELFFETLRPSFNYNEFDTTLVDFYFTIQIRQGSTTKYKFRIPFSETFGTEVWCSYSDEKMASLFLYQTINGNLSTRIALLSNESYCEYQSLLNTAEMKDNNIVLVCEYPYKAQDNGFYFFRYLMTKQNKFVPYYIITDDSKDLKKLKPYMDHVVIFKSKEHIRLLFEATYLMHTHASNYVLPFFSKELEAKKNAMKKIFLQHGITAAKNMEPFYGRKTNPKLTDKIVVSSQRELRQIHEQLYYPPEDIKITGLARFDDLLKKTNLIKNRLFKRKILIMPSWRKDQDKLTSEEFQQTTFFGYYSDLISDPALEKLVKENGLTINFYLHNNFQKYKDLFHSNFVNILNAGDQTVHHLLKKHGVLITDYSSVGLDFAIQRRKVLYFQFDNDQKEIKENLESSHLFLPGPIFATKEQLLPAIQKATEDNRLETAYVNIVKTQLYPYYDSNACQRIFQVLEEL</sequence>
<dbReference type="Gene3D" id="3.40.50.12580">
    <property type="match status" value="1"/>
</dbReference>
<protein>
    <recommendedName>
        <fullName evidence="3">Teichoic acid biosynthesis protein</fullName>
    </recommendedName>
</protein>
<dbReference type="GO" id="GO:0016020">
    <property type="term" value="C:membrane"/>
    <property type="evidence" value="ECO:0007669"/>
    <property type="project" value="InterPro"/>
</dbReference>
<dbReference type="Proteomes" id="UP000280475">
    <property type="component" value="Chromosome"/>
</dbReference>
<dbReference type="SUPFAM" id="SSF53756">
    <property type="entry name" value="UDP-Glycosyltransferase/glycogen phosphorylase"/>
    <property type="match status" value="1"/>
</dbReference>
<dbReference type="Pfam" id="PF04464">
    <property type="entry name" value="Glyphos_transf"/>
    <property type="match status" value="1"/>
</dbReference>
<dbReference type="InterPro" id="IPR007554">
    <property type="entry name" value="Glycerophosphate_synth"/>
</dbReference>
<dbReference type="EMBL" id="CP027768">
    <property type="protein sequence ID" value="AYW50626.1"/>
    <property type="molecule type" value="Genomic_DNA"/>
</dbReference>
<dbReference type="InterPro" id="IPR043148">
    <property type="entry name" value="TagF_C"/>
</dbReference>
<dbReference type="GO" id="GO:0047355">
    <property type="term" value="F:CDP-glycerol glycerophosphotransferase activity"/>
    <property type="evidence" value="ECO:0007669"/>
    <property type="project" value="InterPro"/>
</dbReference>
<evidence type="ECO:0000313" key="2">
    <source>
        <dbReference type="Proteomes" id="UP000280475"/>
    </source>
</evidence>